<comment type="similarity">
    <text evidence="1 4">Belongs to the prolyl-tRNA editing family. YbaK/EbsC subfamily.</text>
</comment>
<accession>A0ABQ4QKK0</accession>
<proteinExistence type="inferred from homology"/>
<comment type="caution">
    <text evidence="6">The sequence shown here is derived from an EMBL/GenBank/DDBJ whole genome shotgun (WGS) entry which is preliminary data.</text>
</comment>
<dbReference type="InterPro" id="IPR007214">
    <property type="entry name" value="YbaK/aa-tRNA-synth-assoc-dom"/>
</dbReference>
<feature type="domain" description="YbaK/aminoacyl-tRNA synthetase-associated" evidence="5">
    <location>
        <begin position="39"/>
        <end position="150"/>
    </location>
</feature>
<evidence type="ECO:0000313" key="7">
    <source>
        <dbReference type="Proteomes" id="UP001055117"/>
    </source>
</evidence>
<reference evidence="6 7" key="1">
    <citation type="journal article" date="2021" name="Front. Microbiol.">
        <title>Comprehensive Comparative Genomics and Phenotyping of Methylobacterium Species.</title>
        <authorList>
            <person name="Alessa O."/>
            <person name="Ogura Y."/>
            <person name="Fujitani Y."/>
            <person name="Takami H."/>
            <person name="Hayashi T."/>
            <person name="Sahin N."/>
            <person name="Tani A."/>
        </authorList>
    </citation>
    <scope>NUCLEOTIDE SEQUENCE [LARGE SCALE GENOMIC DNA]</scope>
    <source>
        <strain evidence="6 7">DSM 23679</strain>
    </source>
</reference>
<evidence type="ECO:0000256" key="3">
    <source>
        <dbReference type="ARBA" id="ARBA00023239"/>
    </source>
</evidence>
<evidence type="ECO:0000256" key="2">
    <source>
        <dbReference type="ARBA" id="ARBA00022917"/>
    </source>
</evidence>
<dbReference type="Gene3D" id="3.90.960.10">
    <property type="entry name" value="YbaK/aminoacyl-tRNA synthetase-associated domain"/>
    <property type="match status" value="1"/>
</dbReference>
<dbReference type="SUPFAM" id="SSF55826">
    <property type="entry name" value="YbaK/ProRS associated domain"/>
    <property type="match status" value="1"/>
</dbReference>
<dbReference type="Pfam" id="PF04073">
    <property type="entry name" value="tRNA_edit"/>
    <property type="match status" value="1"/>
</dbReference>
<dbReference type="InterPro" id="IPR004369">
    <property type="entry name" value="Prolyl-tRNA_editing_YbaK/EbsC"/>
</dbReference>
<dbReference type="Proteomes" id="UP001055117">
    <property type="component" value="Unassembled WGS sequence"/>
</dbReference>
<organism evidence="6 7">
    <name type="scientific">Methylobacterium cerastii</name>
    <dbReference type="NCBI Taxonomy" id="932741"/>
    <lineage>
        <taxon>Bacteria</taxon>
        <taxon>Pseudomonadati</taxon>
        <taxon>Pseudomonadota</taxon>
        <taxon>Alphaproteobacteria</taxon>
        <taxon>Hyphomicrobiales</taxon>
        <taxon>Methylobacteriaceae</taxon>
        <taxon>Methylobacterium</taxon>
    </lineage>
</organism>
<evidence type="ECO:0000256" key="4">
    <source>
        <dbReference type="PIRNR" id="PIRNR006181"/>
    </source>
</evidence>
<protein>
    <recommendedName>
        <fullName evidence="4">Cys-tRNA(Pro)/Cys-tRNA(Cys) deacylase</fullName>
        <ecNumber evidence="4">4.2.-.-</ecNumber>
    </recommendedName>
</protein>
<dbReference type="PIRSF" id="PIRSF006181">
    <property type="entry name" value="EbsC_YbaK"/>
    <property type="match status" value="1"/>
</dbReference>
<keyword evidence="3 4" id="KW-0456">Lyase</keyword>
<sequence length="163" mass="16800">MAKATPRATPASRALDKAGIAYAMVAYAYDAEAPRIGLQAADALGVEPGCILKTLMAAVDGQPVCLLVASDKEVAMKRVASAMGGKAAAMLKPPEAERITGYHVGGISPFGAKRRVPVLIDEGSLADRPEIHVNGGGRGLQLRLATTDLVAALQAQVVVLAEQ</sequence>
<dbReference type="EC" id="4.2.-.-" evidence="4"/>
<name>A0ABQ4QKK0_9HYPH</name>
<dbReference type="InterPro" id="IPR036754">
    <property type="entry name" value="YbaK/aa-tRNA-synt-asso_dom_sf"/>
</dbReference>
<dbReference type="PANTHER" id="PTHR30411">
    <property type="entry name" value="CYTOPLASMIC PROTEIN"/>
    <property type="match status" value="1"/>
</dbReference>
<dbReference type="PANTHER" id="PTHR30411:SF0">
    <property type="entry name" value="CYS-TRNA(PRO)_CYS-TRNA(CYS) DEACYLASE YBAK"/>
    <property type="match status" value="1"/>
</dbReference>
<dbReference type="CDD" id="cd00002">
    <property type="entry name" value="YbaK_deacylase"/>
    <property type="match status" value="1"/>
</dbReference>
<dbReference type="RefSeq" id="WP_147829923.1">
    <property type="nucleotide sequence ID" value="NZ_BPQG01000054.1"/>
</dbReference>
<gene>
    <name evidence="6" type="primary">ybaK</name>
    <name evidence="6" type="ORF">AFCDBAGC_3655</name>
</gene>
<dbReference type="EMBL" id="BPQG01000054">
    <property type="protein sequence ID" value="GJD45778.1"/>
    <property type="molecule type" value="Genomic_DNA"/>
</dbReference>
<evidence type="ECO:0000259" key="5">
    <source>
        <dbReference type="Pfam" id="PF04073"/>
    </source>
</evidence>
<evidence type="ECO:0000256" key="1">
    <source>
        <dbReference type="ARBA" id="ARBA00009798"/>
    </source>
</evidence>
<keyword evidence="2 4" id="KW-0648">Protein biosynthesis</keyword>
<keyword evidence="7" id="KW-1185">Reference proteome</keyword>
<evidence type="ECO:0000313" key="6">
    <source>
        <dbReference type="EMBL" id="GJD45778.1"/>
    </source>
</evidence>